<dbReference type="InterPro" id="IPR032675">
    <property type="entry name" value="LRR_dom_sf"/>
</dbReference>
<keyword evidence="1" id="KW-0677">Repeat</keyword>
<comment type="caution">
    <text evidence="3">The sequence shown here is derived from an EMBL/GenBank/DDBJ whole genome shotgun (WGS) entry which is preliminary data.</text>
</comment>
<gene>
    <name evidence="3" type="ORF">OLEA9_A037954</name>
</gene>
<sequence>MKYLKHLLMCDTCIFESKIENSNVGDVVSLPNIETLEGLPGIFLEADSLEKLSNLRRLRISKISGEQILVMAGTARILEKLQELQLTSIDMKKKKKDNEDMDNEDMRLNMSHYDHLAKLHLQFLFSLQLRLKKVEFPPNLIDLTISNTFFCKDPMKVLKKLPRLEILRLENCDYSLSITLDFSGANSFPVLQVLAIEQSAMREFPELIVDQTGMPMLDKFICDNACLNVLERLRNIMVKP</sequence>
<dbReference type="EMBL" id="CACTIH010003772">
    <property type="protein sequence ID" value="CAA2984608.1"/>
    <property type="molecule type" value="Genomic_DNA"/>
</dbReference>
<dbReference type="InterPro" id="IPR055414">
    <property type="entry name" value="LRR_R13L4/SHOC2-like"/>
</dbReference>
<name>A0A8S0RWV5_OLEEU</name>
<dbReference type="PANTHER" id="PTHR15140:SF6">
    <property type="entry name" value="TUBULIN-SPECIFIC CHAPERONE COFACTOR E-LIKE PROTEIN"/>
    <property type="match status" value="1"/>
</dbReference>
<dbReference type="Pfam" id="PF23598">
    <property type="entry name" value="LRR_14"/>
    <property type="match status" value="1"/>
</dbReference>
<evidence type="ECO:0000256" key="1">
    <source>
        <dbReference type="ARBA" id="ARBA00022737"/>
    </source>
</evidence>
<evidence type="ECO:0000313" key="3">
    <source>
        <dbReference type="EMBL" id="CAA2984608.1"/>
    </source>
</evidence>
<dbReference type="PANTHER" id="PTHR15140">
    <property type="entry name" value="TUBULIN-SPECIFIC CHAPERONE E"/>
    <property type="match status" value="1"/>
</dbReference>
<reference evidence="3 4" key="1">
    <citation type="submission" date="2019-12" db="EMBL/GenBank/DDBJ databases">
        <authorList>
            <person name="Alioto T."/>
            <person name="Alioto T."/>
            <person name="Gomez Garrido J."/>
        </authorList>
    </citation>
    <scope>NUCLEOTIDE SEQUENCE [LARGE SCALE GENOMIC DNA]</scope>
</reference>
<dbReference type="SUPFAM" id="SSF52058">
    <property type="entry name" value="L domain-like"/>
    <property type="match status" value="1"/>
</dbReference>
<protein>
    <recommendedName>
        <fullName evidence="2">Disease resistance R13L4/SHOC-2-like LRR domain-containing protein</fullName>
    </recommendedName>
</protein>
<dbReference type="OrthoDB" id="598235at2759"/>
<dbReference type="Gramene" id="OE9A037954T1">
    <property type="protein sequence ID" value="OE9A037954C1"/>
    <property type="gene ID" value="OE9A037954"/>
</dbReference>
<dbReference type="AlphaFoldDB" id="A0A8S0RWV5"/>
<evidence type="ECO:0000313" key="4">
    <source>
        <dbReference type="Proteomes" id="UP000594638"/>
    </source>
</evidence>
<organism evidence="3 4">
    <name type="scientific">Olea europaea subsp. europaea</name>
    <dbReference type="NCBI Taxonomy" id="158383"/>
    <lineage>
        <taxon>Eukaryota</taxon>
        <taxon>Viridiplantae</taxon>
        <taxon>Streptophyta</taxon>
        <taxon>Embryophyta</taxon>
        <taxon>Tracheophyta</taxon>
        <taxon>Spermatophyta</taxon>
        <taxon>Magnoliopsida</taxon>
        <taxon>eudicotyledons</taxon>
        <taxon>Gunneridae</taxon>
        <taxon>Pentapetalae</taxon>
        <taxon>asterids</taxon>
        <taxon>lamiids</taxon>
        <taxon>Lamiales</taxon>
        <taxon>Oleaceae</taxon>
        <taxon>Oleeae</taxon>
        <taxon>Olea</taxon>
    </lineage>
</organism>
<evidence type="ECO:0000259" key="2">
    <source>
        <dbReference type="Pfam" id="PF23598"/>
    </source>
</evidence>
<keyword evidence="4" id="KW-1185">Reference proteome</keyword>
<proteinExistence type="predicted"/>
<dbReference type="Gene3D" id="3.80.10.10">
    <property type="entry name" value="Ribonuclease Inhibitor"/>
    <property type="match status" value="1"/>
</dbReference>
<feature type="domain" description="Disease resistance R13L4/SHOC-2-like LRR" evidence="2">
    <location>
        <begin position="31"/>
        <end position="221"/>
    </location>
</feature>
<accession>A0A8S0RWV5</accession>
<dbReference type="Proteomes" id="UP000594638">
    <property type="component" value="Unassembled WGS sequence"/>
</dbReference>